<dbReference type="InterPro" id="IPR011010">
    <property type="entry name" value="DNA_brk_join_enz"/>
</dbReference>
<feature type="domain" description="Tyr recombinase" evidence="6">
    <location>
        <begin position="163"/>
        <end position="349"/>
    </location>
</feature>
<dbReference type="Gene3D" id="1.10.443.10">
    <property type="entry name" value="Intergrase catalytic core"/>
    <property type="match status" value="1"/>
</dbReference>
<evidence type="ECO:0000256" key="2">
    <source>
        <dbReference type="ARBA" id="ARBA00022908"/>
    </source>
</evidence>
<evidence type="ECO:0000256" key="4">
    <source>
        <dbReference type="ARBA" id="ARBA00023172"/>
    </source>
</evidence>
<dbReference type="PROSITE" id="PS51898">
    <property type="entry name" value="TYR_RECOMBINASE"/>
    <property type="match status" value="1"/>
</dbReference>
<dbReference type="EMBL" id="JAUMSQ010000011">
    <property type="protein sequence ID" value="MDO3634695.1"/>
    <property type="molecule type" value="Genomic_DNA"/>
</dbReference>
<dbReference type="InterPro" id="IPR044068">
    <property type="entry name" value="CB"/>
</dbReference>
<dbReference type="PANTHER" id="PTHR30349:SF64">
    <property type="entry name" value="PROPHAGE INTEGRASE INTD-RELATED"/>
    <property type="match status" value="1"/>
</dbReference>
<proteinExistence type="inferred from homology"/>
<protein>
    <submittedName>
        <fullName evidence="8">Tyrosine-type recombinase/integrase</fullName>
    </submittedName>
</protein>
<name>A0ABT8UD19_9MYCO</name>
<dbReference type="Proteomes" id="UP001168823">
    <property type="component" value="Unassembled WGS sequence"/>
</dbReference>
<dbReference type="InterPro" id="IPR050090">
    <property type="entry name" value="Tyrosine_recombinase_XerCD"/>
</dbReference>
<accession>A0ABT8UD19</accession>
<sequence>MAITRRETHLGPRFDVEWRLPDRSKRRKSFKTEREARVFEAAVVTKTASGDIVDPRAGRITLARVYESWLSSRLDISPKVRRGYQDIWRLRLEPRFGGWSVGKIDHPSIQKWVNEMAEAGLSPRTLRWYHSVLKMCLDHAGDNGQLLGRNPACRTKFPAMRQTGHTYLSTAEIAALTLACGSQGDVVSLLAYTGLRFGELTGLKVEDVDLKARRIRVRRSITQVGGKLIEGNPKSAAGRRSIPIPQRVMPILNTRLAGRPPGEPAIASPMGSLLGLENWKRSVRWRQSIIEIGRPTLRVHDLRHTYASLARRAGADLRLLQKTMGHASITVTAHTYADLYDDELDDVASALDALDDRRIDRF</sequence>
<evidence type="ECO:0000313" key="8">
    <source>
        <dbReference type="EMBL" id="MDO3634695.1"/>
    </source>
</evidence>
<dbReference type="RefSeq" id="WP_302912795.1">
    <property type="nucleotide sequence ID" value="NZ_JAUMSQ010000011.1"/>
</dbReference>
<dbReference type="PROSITE" id="PS51900">
    <property type="entry name" value="CB"/>
    <property type="match status" value="1"/>
</dbReference>
<gene>
    <name evidence="8" type="ORF">Q2100_02940</name>
</gene>
<comment type="similarity">
    <text evidence="1">Belongs to the 'phage' integrase family.</text>
</comment>
<dbReference type="Pfam" id="PF14659">
    <property type="entry name" value="Phage_int_SAM_3"/>
    <property type="match status" value="1"/>
</dbReference>
<dbReference type="CDD" id="cd01189">
    <property type="entry name" value="INT_ICEBs1_C_like"/>
    <property type="match status" value="1"/>
</dbReference>
<keyword evidence="4" id="KW-0233">DNA recombination</keyword>
<dbReference type="Gene3D" id="1.10.150.130">
    <property type="match status" value="1"/>
</dbReference>
<dbReference type="PANTHER" id="PTHR30349">
    <property type="entry name" value="PHAGE INTEGRASE-RELATED"/>
    <property type="match status" value="1"/>
</dbReference>
<evidence type="ECO:0000256" key="3">
    <source>
        <dbReference type="ARBA" id="ARBA00023125"/>
    </source>
</evidence>
<evidence type="ECO:0000256" key="1">
    <source>
        <dbReference type="ARBA" id="ARBA00008857"/>
    </source>
</evidence>
<evidence type="ECO:0000313" key="9">
    <source>
        <dbReference type="Proteomes" id="UP001168823"/>
    </source>
</evidence>
<keyword evidence="9" id="KW-1185">Reference proteome</keyword>
<dbReference type="SUPFAM" id="SSF56349">
    <property type="entry name" value="DNA breaking-rejoining enzymes"/>
    <property type="match status" value="1"/>
</dbReference>
<evidence type="ECO:0000259" key="6">
    <source>
        <dbReference type="PROSITE" id="PS51898"/>
    </source>
</evidence>
<dbReference type="InterPro" id="IPR010998">
    <property type="entry name" value="Integrase_recombinase_N"/>
</dbReference>
<organism evidence="8 9">
    <name type="scientific">Mycolicibacterium arseniciresistens</name>
    <dbReference type="NCBI Taxonomy" id="3062257"/>
    <lineage>
        <taxon>Bacteria</taxon>
        <taxon>Bacillati</taxon>
        <taxon>Actinomycetota</taxon>
        <taxon>Actinomycetes</taxon>
        <taxon>Mycobacteriales</taxon>
        <taxon>Mycobacteriaceae</taxon>
        <taxon>Mycolicibacterium</taxon>
    </lineage>
</organism>
<keyword evidence="3 5" id="KW-0238">DNA-binding</keyword>
<dbReference type="InterPro" id="IPR004107">
    <property type="entry name" value="Integrase_SAM-like_N"/>
</dbReference>
<keyword evidence="2" id="KW-0229">DNA integration</keyword>
<reference evidence="8" key="1">
    <citation type="submission" date="2023-07" db="EMBL/GenBank/DDBJ databases">
        <title>Mycolicibacterium sp. nov., a novel bacterial species.</title>
        <authorList>
            <person name="Cao Y."/>
        </authorList>
    </citation>
    <scope>NUCLEOTIDE SEQUENCE</scope>
    <source>
        <strain evidence="8">KC 300</strain>
    </source>
</reference>
<evidence type="ECO:0000256" key="5">
    <source>
        <dbReference type="PROSITE-ProRule" id="PRU01248"/>
    </source>
</evidence>
<dbReference type="InterPro" id="IPR002104">
    <property type="entry name" value="Integrase_catalytic"/>
</dbReference>
<feature type="domain" description="Core-binding (CB)" evidence="7">
    <location>
        <begin position="60"/>
        <end position="141"/>
    </location>
</feature>
<dbReference type="InterPro" id="IPR013762">
    <property type="entry name" value="Integrase-like_cat_sf"/>
</dbReference>
<comment type="caution">
    <text evidence="8">The sequence shown here is derived from an EMBL/GenBank/DDBJ whole genome shotgun (WGS) entry which is preliminary data.</text>
</comment>
<evidence type="ECO:0000259" key="7">
    <source>
        <dbReference type="PROSITE" id="PS51900"/>
    </source>
</evidence>
<dbReference type="Pfam" id="PF00589">
    <property type="entry name" value="Phage_integrase"/>
    <property type="match status" value="1"/>
</dbReference>